<dbReference type="PANTHER" id="PTHR10015">
    <property type="entry name" value="HEAT SHOCK TRANSCRIPTION FACTOR"/>
    <property type="match status" value="1"/>
</dbReference>
<name>A0AAF0F1A8_9BASI</name>
<dbReference type="PRINTS" id="PR00056">
    <property type="entry name" value="HSFDOMAIN"/>
</dbReference>
<dbReference type="GO" id="GO:0043565">
    <property type="term" value="F:sequence-specific DNA binding"/>
    <property type="evidence" value="ECO:0007669"/>
    <property type="project" value="InterPro"/>
</dbReference>
<dbReference type="InterPro" id="IPR000232">
    <property type="entry name" value="HSF_DNA-bd"/>
</dbReference>
<dbReference type="Proteomes" id="UP001217754">
    <property type="component" value="Chromosome 2"/>
</dbReference>
<feature type="compositionally biased region" description="Basic and acidic residues" evidence="9">
    <location>
        <begin position="389"/>
        <end position="398"/>
    </location>
</feature>
<dbReference type="Gene3D" id="1.10.10.10">
    <property type="entry name" value="Winged helix-like DNA-binding domain superfamily/Winged helix DNA-binding domain"/>
    <property type="match status" value="1"/>
</dbReference>
<feature type="compositionally biased region" description="Polar residues" evidence="9">
    <location>
        <begin position="290"/>
        <end position="299"/>
    </location>
</feature>
<dbReference type="GeneID" id="85225244"/>
<feature type="region of interest" description="Disordered" evidence="9">
    <location>
        <begin position="290"/>
        <end position="422"/>
    </location>
</feature>
<evidence type="ECO:0000256" key="4">
    <source>
        <dbReference type="ARBA" id="ARBA00023125"/>
    </source>
</evidence>
<proteinExistence type="inferred from homology"/>
<evidence type="ECO:0000256" key="7">
    <source>
        <dbReference type="ARBA" id="ARBA00062171"/>
    </source>
</evidence>
<comment type="subcellular location">
    <subcellularLocation>
        <location evidence="1">Nucleus</location>
    </subcellularLocation>
</comment>
<dbReference type="GO" id="GO:0003700">
    <property type="term" value="F:DNA-binding transcription factor activity"/>
    <property type="evidence" value="ECO:0007669"/>
    <property type="project" value="InterPro"/>
</dbReference>
<evidence type="ECO:0000256" key="6">
    <source>
        <dbReference type="ARBA" id="ARBA00023242"/>
    </source>
</evidence>
<feature type="region of interest" description="Disordered" evidence="9">
    <location>
        <begin position="170"/>
        <end position="196"/>
    </location>
</feature>
<dbReference type="PROSITE" id="PS00434">
    <property type="entry name" value="HSF_DOMAIN"/>
    <property type="match status" value="1"/>
</dbReference>
<dbReference type="Pfam" id="PF00447">
    <property type="entry name" value="HSF_DNA-bind"/>
    <property type="match status" value="1"/>
</dbReference>
<feature type="compositionally biased region" description="Polar residues" evidence="9">
    <location>
        <begin position="14"/>
        <end position="37"/>
    </location>
</feature>
<keyword evidence="3" id="KW-0805">Transcription regulation</keyword>
<reference evidence="11" key="1">
    <citation type="submission" date="2023-03" db="EMBL/GenBank/DDBJ databases">
        <title>Mating type loci evolution in Malassezia.</title>
        <authorList>
            <person name="Coelho M.A."/>
        </authorList>
    </citation>
    <scope>NUCLEOTIDE SEQUENCE</scope>
    <source>
        <strain evidence="11">CBS 9431</strain>
    </source>
</reference>
<evidence type="ECO:0000256" key="1">
    <source>
        <dbReference type="ARBA" id="ARBA00004123"/>
    </source>
</evidence>
<feature type="region of interest" description="Disordered" evidence="9">
    <location>
        <begin position="1"/>
        <end position="67"/>
    </location>
</feature>
<keyword evidence="11" id="KW-0346">Stress response</keyword>
<dbReference type="InterPro" id="IPR036388">
    <property type="entry name" value="WH-like_DNA-bd_sf"/>
</dbReference>
<evidence type="ECO:0000256" key="3">
    <source>
        <dbReference type="ARBA" id="ARBA00023015"/>
    </source>
</evidence>
<protein>
    <submittedName>
        <fullName evidence="11">Heat shock transcription factor</fullName>
    </submittedName>
</protein>
<feature type="compositionally biased region" description="Polar residues" evidence="9">
    <location>
        <begin position="368"/>
        <end position="388"/>
    </location>
</feature>
<dbReference type="FunFam" id="1.10.10.10:FF:000027">
    <property type="entry name" value="Heat shock transcription factor 1"/>
    <property type="match status" value="1"/>
</dbReference>
<accession>A0AAF0F1A8</accession>
<keyword evidence="12" id="KW-1185">Reference proteome</keyword>
<feature type="compositionally biased region" description="Polar residues" evidence="9">
    <location>
        <begin position="399"/>
        <end position="409"/>
    </location>
</feature>
<evidence type="ECO:0000313" key="12">
    <source>
        <dbReference type="Proteomes" id="UP001217754"/>
    </source>
</evidence>
<dbReference type="InterPro" id="IPR036390">
    <property type="entry name" value="WH_DNA-bd_sf"/>
</dbReference>
<evidence type="ECO:0000259" key="10">
    <source>
        <dbReference type="PROSITE" id="PS00434"/>
    </source>
</evidence>
<evidence type="ECO:0000256" key="8">
    <source>
        <dbReference type="RuleBase" id="RU004020"/>
    </source>
</evidence>
<evidence type="ECO:0000256" key="9">
    <source>
        <dbReference type="SAM" id="MobiDB-lite"/>
    </source>
</evidence>
<evidence type="ECO:0000313" key="11">
    <source>
        <dbReference type="EMBL" id="WFD38634.1"/>
    </source>
</evidence>
<evidence type="ECO:0000256" key="5">
    <source>
        <dbReference type="ARBA" id="ARBA00023163"/>
    </source>
</evidence>
<dbReference type="RefSeq" id="XP_060121531.1">
    <property type="nucleotide sequence ID" value="XM_060265548.1"/>
</dbReference>
<comment type="subunit">
    <text evidence="7">Homotrimer. Homotrimerization increases the affinity of HSF1 to DNA. Interacts with transcriptional coregulator SSA1 on chromatin.</text>
</comment>
<feature type="compositionally biased region" description="Acidic residues" evidence="9">
    <location>
        <begin position="347"/>
        <end position="356"/>
    </location>
</feature>
<sequence length="690" mass="74889">MAKQQAWPRGESDVASSLNRYAHSQSGPFAESSSTPHQPFRPEMVSSTSGGRNHDGETPPTVMNRSNPAFLNKLQSMVDDPKTDEFIRWSPAGDTFLVPNHVKFGDEVLPCFFKHNNFSSFVRQLNMYGFHKVPHLQQGALKHEQPSQNELWEFSHPYFLRDKPELLSKVQRKRSGKERDQASAQVHDETPGMTAMSNALTRGDFHHSLGDPNDMSGAVTPVQLNNLMAAIQGIKNNQRTLIDEISQLQHSSQALWQQGLENRQQTRRQQDTINRILRFMSSVFGSSNVGDMLQNQSADASHATEGQTDKDMRFTPHNSAMGTPKQAPVRPPKRPRLLIGHSGNVDEPMDDGEVEENQDHDGDFSRFTEANSDNESSPPNTWSQISERNSPDSAKDTPNRSSQSSTPRNGNRIVPQTPLQSSQALVNALSTPGENNAWLSSLLASQSPENQQAGRFDPQVLAALQNALADSANGSADGSQVPDLSALNIPNTAQGAWPEGDVPNGMTQWAQNAMPSHALVPSPRPNHYLSTQENTNNAFPLPEEQFAQDVQRVNRGVQSSADQTAKLQNSINQLVQGLRLDPSAPQPNAAKPAMPVEPAAHAGMSNMALPSSYVASTQAPAAPSPGASGDFDLDSFLNQFVDPMSAGGSGQSPFPGATPSPLHGNTPTPMPEDHASDSVTTAPEEKGTSS</sequence>
<keyword evidence="4" id="KW-0238">DNA-binding</keyword>
<gene>
    <name evidence="11" type="primary">CTA8</name>
    <name evidence="11" type="ORF">MJAP1_001595</name>
</gene>
<keyword evidence="5" id="KW-0804">Transcription</keyword>
<dbReference type="GO" id="GO:0005634">
    <property type="term" value="C:nucleus"/>
    <property type="evidence" value="ECO:0007669"/>
    <property type="project" value="UniProtKB-SubCell"/>
</dbReference>
<dbReference type="EMBL" id="CP119959">
    <property type="protein sequence ID" value="WFD38634.1"/>
    <property type="molecule type" value="Genomic_DNA"/>
</dbReference>
<organism evidence="11 12">
    <name type="scientific">Malassezia japonica</name>
    <dbReference type="NCBI Taxonomy" id="223818"/>
    <lineage>
        <taxon>Eukaryota</taxon>
        <taxon>Fungi</taxon>
        <taxon>Dikarya</taxon>
        <taxon>Basidiomycota</taxon>
        <taxon>Ustilaginomycotina</taxon>
        <taxon>Malasseziomycetes</taxon>
        <taxon>Malasseziales</taxon>
        <taxon>Malasseziaceae</taxon>
        <taxon>Malassezia</taxon>
    </lineage>
</organism>
<feature type="domain" description="HSF-type DNA-binding" evidence="10">
    <location>
        <begin position="109"/>
        <end position="133"/>
    </location>
</feature>
<dbReference type="PANTHER" id="PTHR10015:SF427">
    <property type="entry name" value="HEAT SHOCK FACTOR PROTEIN"/>
    <property type="match status" value="1"/>
</dbReference>
<evidence type="ECO:0000256" key="2">
    <source>
        <dbReference type="ARBA" id="ARBA00006403"/>
    </source>
</evidence>
<comment type="similarity">
    <text evidence="2 8">Belongs to the HSF family.</text>
</comment>
<dbReference type="SUPFAM" id="SSF46785">
    <property type="entry name" value="Winged helix' DNA-binding domain"/>
    <property type="match status" value="1"/>
</dbReference>
<dbReference type="AlphaFoldDB" id="A0AAF0F1A8"/>
<feature type="region of interest" description="Disordered" evidence="9">
    <location>
        <begin position="639"/>
        <end position="690"/>
    </location>
</feature>
<keyword evidence="6" id="KW-0539">Nucleus</keyword>
<feature type="compositionally biased region" description="Basic and acidic residues" evidence="9">
    <location>
        <begin position="357"/>
        <end position="366"/>
    </location>
</feature>
<dbReference type="SMART" id="SM00415">
    <property type="entry name" value="HSF"/>
    <property type="match status" value="1"/>
</dbReference>
<feature type="compositionally biased region" description="Basic and acidic residues" evidence="9">
    <location>
        <begin position="177"/>
        <end position="190"/>
    </location>
</feature>